<evidence type="ECO:0000256" key="3">
    <source>
        <dbReference type="ARBA" id="ARBA00008536"/>
    </source>
</evidence>
<comment type="subcellular location">
    <subcellularLocation>
        <location evidence="1">Membrane</location>
        <topology evidence="1">Single-pass type I membrane protein</topology>
    </subcellularLocation>
</comment>
<dbReference type="InterPro" id="IPR008271">
    <property type="entry name" value="Ser/Thr_kinase_AS"/>
</dbReference>
<evidence type="ECO:0000256" key="6">
    <source>
        <dbReference type="ARBA" id="ARBA00022692"/>
    </source>
</evidence>
<keyword evidence="19" id="KW-1185">Reference proteome</keyword>
<dbReference type="PANTHER" id="PTHR27007">
    <property type="match status" value="1"/>
</dbReference>
<keyword evidence="12 16" id="KW-1133">Transmembrane helix</keyword>
<evidence type="ECO:0000256" key="12">
    <source>
        <dbReference type="ARBA" id="ARBA00022989"/>
    </source>
</evidence>
<evidence type="ECO:0000256" key="14">
    <source>
        <dbReference type="ARBA" id="ARBA00023170"/>
    </source>
</evidence>
<dbReference type="SMART" id="SM00220">
    <property type="entry name" value="S_TKc"/>
    <property type="match status" value="1"/>
</dbReference>
<keyword evidence="11 15" id="KW-0067">ATP-binding</keyword>
<protein>
    <recommendedName>
        <fullName evidence="17">Protein kinase domain-containing protein</fullName>
    </recommendedName>
</protein>
<dbReference type="Pfam" id="PF00069">
    <property type="entry name" value="Pkinase"/>
    <property type="match status" value="1"/>
</dbReference>
<evidence type="ECO:0000256" key="9">
    <source>
        <dbReference type="ARBA" id="ARBA00022741"/>
    </source>
</evidence>
<evidence type="ECO:0000256" key="10">
    <source>
        <dbReference type="ARBA" id="ARBA00022777"/>
    </source>
</evidence>
<dbReference type="PROSITE" id="PS50011">
    <property type="entry name" value="PROTEIN_KINASE_DOM"/>
    <property type="match status" value="1"/>
</dbReference>
<dbReference type="Pfam" id="PF00139">
    <property type="entry name" value="Lectin_legB"/>
    <property type="match status" value="1"/>
</dbReference>
<keyword evidence="5" id="KW-0808">Transferase</keyword>
<feature type="transmembrane region" description="Helical" evidence="16">
    <location>
        <begin position="270"/>
        <end position="293"/>
    </location>
</feature>
<organism evidence="18 19">
    <name type="scientific">Stylosanthes scabra</name>
    <dbReference type="NCBI Taxonomy" id="79078"/>
    <lineage>
        <taxon>Eukaryota</taxon>
        <taxon>Viridiplantae</taxon>
        <taxon>Streptophyta</taxon>
        <taxon>Embryophyta</taxon>
        <taxon>Tracheophyta</taxon>
        <taxon>Spermatophyta</taxon>
        <taxon>Magnoliopsida</taxon>
        <taxon>eudicotyledons</taxon>
        <taxon>Gunneridae</taxon>
        <taxon>Pentapetalae</taxon>
        <taxon>rosids</taxon>
        <taxon>fabids</taxon>
        <taxon>Fabales</taxon>
        <taxon>Fabaceae</taxon>
        <taxon>Papilionoideae</taxon>
        <taxon>50 kb inversion clade</taxon>
        <taxon>dalbergioids sensu lato</taxon>
        <taxon>Dalbergieae</taxon>
        <taxon>Pterocarpus clade</taxon>
        <taxon>Stylosanthes</taxon>
    </lineage>
</organism>
<evidence type="ECO:0000256" key="5">
    <source>
        <dbReference type="ARBA" id="ARBA00022679"/>
    </source>
</evidence>
<evidence type="ECO:0000256" key="1">
    <source>
        <dbReference type="ARBA" id="ARBA00004479"/>
    </source>
</evidence>
<dbReference type="EMBL" id="JASCZI010001850">
    <property type="protein sequence ID" value="MED6115547.1"/>
    <property type="molecule type" value="Genomic_DNA"/>
</dbReference>
<comment type="similarity">
    <text evidence="4">In the C-terminal section; belongs to the protein kinase superfamily. Ser/Thr protein kinase family.</text>
</comment>
<dbReference type="InterPro" id="IPR011009">
    <property type="entry name" value="Kinase-like_dom_sf"/>
</dbReference>
<keyword evidence="7" id="KW-0732">Signal</keyword>
<evidence type="ECO:0000256" key="16">
    <source>
        <dbReference type="SAM" id="Phobius"/>
    </source>
</evidence>
<keyword evidence="6 16" id="KW-0812">Transmembrane</keyword>
<dbReference type="InterPro" id="IPR001220">
    <property type="entry name" value="Legume_lectin_dom"/>
</dbReference>
<evidence type="ECO:0000256" key="7">
    <source>
        <dbReference type="ARBA" id="ARBA00022729"/>
    </source>
</evidence>
<name>A0ABU6QU41_9FABA</name>
<dbReference type="Proteomes" id="UP001341840">
    <property type="component" value="Unassembled WGS sequence"/>
</dbReference>
<keyword evidence="10" id="KW-0418">Kinase</keyword>
<dbReference type="Gene3D" id="3.30.200.20">
    <property type="entry name" value="Phosphorylase Kinase, domain 1"/>
    <property type="match status" value="1"/>
</dbReference>
<evidence type="ECO:0000259" key="17">
    <source>
        <dbReference type="PROSITE" id="PS50011"/>
    </source>
</evidence>
<evidence type="ECO:0000256" key="13">
    <source>
        <dbReference type="ARBA" id="ARBA00023136"/>
    </source>
</evidence>
<dbReference type="CDD" id="cd14066">
    <property type="entry name" value="STKc_IRAK"/>
    <property type="match status" value="1"/>
</dbReference>
<comment type="caution">
    <text evidence="18">The sequence shown here is derived from an EMBL/GenBank/DDBJ whole genome shotgun (WGS) entry which is preliminary data.</text>
</comment>
<dbReference type="Gene3D" id="1.10.510.10">
    <property type="entry name" value="Transferase(Phosphotransferase) domain 1"/>
    <property type="match status" value="1"/>
</dbReference>
<proteinExistence type="inferred from homology"/>
<keyword evidence="14" id="KW-0675">Receptor</keyword>
<dbReference type="SUPFAM" id="SSF56112">
    <property type="entry name" value="Protein kinase-like (PK-like)"/>
    <property type="match status" value="1"/>
</dbReference>
<keyword evidence="13 16" id="KW-0472">Membrane</keyword>
<sequence>MHFSWLIKHQLLCIIIGIIASTKVGCFQFNFSSFQPLDGTDKLLLINNVAAIYSNALQVTPDSNSMLDRSGRAFYNKPFRLWSKKKNQTASFNSTFVLNINPHTSPGGEGLAFILTANTALPDNSSGEWLGIVNATTNGTSQAGILAVEFDTRKSFTEDGPDNHVGININSINSIQKVPLLSKGINISSGLNVTVRVEYVNYSISVYGYMTETSAQELLLVSSPLNLSSYLDEEVYVGFSASTSNYTELNCVIKWEFNGEDIIHDNKSLLWVWIIVATVVVIMVGGVVFFLVWRRKHGVRTLGDAYPRIEDQIQHSSMAPKKFRLKEIKKATGGFSLQNKLGEGGFGTVYKGLLENKEIAVKSHSKDSRQGKQEFVAEVTTIGSLHHRNLVKLIGWCYESRELLLIYEYMPNGSLDKYLFDEQNFATNNSTLKWETRRSVIYGVAQALEYLHNGCEKRVLHRDIKASNIMLDSEFNAKLGDFGLARTIQKKNETHHSTKEIAGTPGYMAPETFLIGRATVETDVYAFGVLVLEVVCGRRPGNVNGQDDYKNNIAYWVWELHGKGRIVSALDKRISNEEMNEEEVSSVLVLGLACCHPNPHHRPSMRTVLQILNGEASPPVVPQERPAFVWPVMPPFFNEGVDISLLNGQTPMFTEITCR</sequence>
<gene>
    <name evidence="18" type="ORF">PIB30_091736</name>
</gene>
<dbReference type="InterPro" id="IPR013320">
    <property type="entry name" value="ConA-like_dom_sf"/>
</dbReference>
<dbReference type="InterPro" id="IPR017441">
    <property type="entry name" value="Protein_kinase_ATP_BS"/>
</dbReference>
<dbReference type="InterPro" id="IPR050528">
    <property type="entry name" value="L-type_Lectin-RKs"/>
</dbReference>
<evidence type="ECO:0000256" key="4">
    <source>
        <dbReference type="ARBA" id="ARBA00010217"/>
    </source>
</evidence>
<feature type="domain" description="Protein kinase" evidence="17">
    <location>
        <begin position="335"/>
        <end position="621"/>
    </location>
</feature>
<comment type="similarity">
    <text evidence="3">In the N-terminal section; belongs to the leguminous lectin family.</text>
</comment>
<dbReference type="SUPFAM" id="SSF49899">
    <property type="entry name" value="Concanavalin A-like lectins/glucanases"/>
    <property type="match status" value="1"/>
</dbReference>
<evidence type="ECO:0000256" key="11">
    <source>
        <dbReference type="ARBA" id="ARBA00022840"/>
    </source>
</evidence>
<evidence type="ECO:0000256" key="8">
    <source>
        <dbReference type="ARBA" id="ARBA00022734"/>
    </source>
</evidence>
<comment type="similarity">
    <text evidence="2">Belongs to the leguminous lectin family.</text>
</comment>
<feature type="binding site" evidence="15">
    <location>
        <position position="362"/>
    </location>
    <ligand>
        <name>ATP</name>
        <dbReference type="ChEBI" id="CHEBI:30616"/>
    </ligand>
</feature>
<keyword evidence="8" id="KW-0430">Lectin</keyword>
<evidence type="ECO:0000256" key="2">
    <source>
        <dbReference type="ARBA" id="ARBA00007606"/>
    </source>
</evidence>
<dbReference type="CDD" id="cd06899">
    <property type="entry name" value="lectin_legume_LecRK_Arcelin_ConA"/>
    <property type="match status" value="1"/>
</dbReference>
<evidence type="ECO:0000256" key="15">
    <source>
        <dbReference type="PROSITE-ProRule" id="PRU10141"/>
    </source>
</evidence>
<dbReference type="InterPro" id="IPR000719">
    <property type="entry name" value="Prot_kinase_dom"/>
</dbReference>
<evidence type="ECO:0000313" key="18">
    <source>
        <dbReference type="EMBL" id="MED6115547.1"/>
    </source>
</evidence>
<dbReference type="PROSITE" id="PS00108">
    <property type="entry name" value="PROTEIN_KINASE_ST"/>
    <property type="match status" value="1"/>
</dbReference>
<keyword evidence="9 15" id="KW-0547">Nucleotide-binding</keyword>
<dbReference type="PROSITE" id="PS00107">
    <property type="entry name" value="PROTEIN_KINASE_ATP"/>
    <property type="match status" value="1"/>
</dbReference>
<reference evidence="18 19" key="1">
    <citation type="journal article" date="2023" name="Plants (Basel)">
        <title>Bridging the Gap: Combining Genomics and Transcriptomics Approaches to Understand Stylosanthes scabra, an Orphan Legume from the Brazilian Caatinga.</title>
        <authorList>
            <person name="Ferreira-Neto J.R.C."/>
            <person name="da Silva M.D."/>
            <person name="Binneck E."/>
            <person name="de Melo N.F."/>
            <person name="da Silva R.H."/>
            <person name="de Melo A.L.T.M."/>
            <person name="Pandolfi V."/>
            <person name="Bustamante F.O."/>
            <person name="Brasileiro-Vidal A.C."/>
            <person name="Benko-Iseppon A.M."/>
        </authorList>
    </citation>
    <scope>NUCLEOTIDE SEQUENCE [LARGE SCALE GENOMIC DNA]</scope>
    <source>
        <tissue evidence="18">Leaves</tissue>
    </source>
</reference>
<dbReference type="Gene3D" id="2.60.120.200">
    <property type="match status" value="1"/>
</dbReference>
<evidence type="ECO:0000313" key="19">
    <source>
        <dbReference type="Proteomes" id="UP001341840"/>
    </source>
</evidence>
<accession>A0ABU6QU41</accession>